<accession>A0A0C3NMJ1</accession>
<sequence>MPMVERAAGTGDDYGHHCFNCDATVKPEVHTSRGFLTGPVKTIRGWLGDTTKSGG</sequence>
<protein>
    <submittedName>
        <fullName evidence="1">Uncharacterized protein</fullName>
    </submittedName>
</protein>
<reference evidence="1 2" key="1">
    <citation type="submission" date="2014-04" db="EMBL/GenBank/DDBJ databases">
        <authorList>
            <consortium name="DOE Joint Genome Institute"/>
            <person name="Kuo A."/>
            <person name="Kohler A."/>
            <person name="Costa M.D."/>
            <person name="Nagy L.G."/>
            <person name="Floudas D."/>
            <person name="Copeland A."/>
            <person name="Barry K.W."/>
            <person name="Cichocki N."/>
            <person name="Veneault-Fourrey C."/>
            <person name="LaButti K."/>
            <person name="Lindquist E.A."/>
            <person name="Lipzen A."/>
            <person name="Lundell T."/>
            <person name="Morin E."/>
            <person name="Murat C."/>
            <person name="Sun H."/>
            <person name="Tunlid A."/>
            <person name="Henrissat B."/>
            <person name="Grigoriev I.V."/>
            <person name="Hibbett D.S."/>
            <person name="Martin F."/>
            <person name="Nordberg H.P."/>
            <person name="Cantor M.N."/>
            <person name="Hua S.X."/>
        </authorList>
    </citation>
    <scope>NUCLEOTIDE SEQUENCE [LARGE SCALE GENOMIC DNA]</scope>
    <source>
        <strain evidence="1 2">Marx 270</strain>
    </source>
</reference>
<evidence type="ECO:0000313" key="2">
    <source>
        <dbReference type="Proteomes" id="UP000054217"/>
    </source>
</evidence>
<dbReference type="Proteomes" id="UP000054217">
    <property type="component" value="Unassembled WGS sequence"/>
</dbReference>
<gene>
    <name evidence="1" type="ORF">M404DRAFT_1006723</name>
</gene>
<dbReference type="HOGENOM" id="CLU_3038066_0_0_1"/>
<dbReference type="AlphaFoldDB" id="A0A0C3NMJ1"/>
<dbReference type="InParanoid" id="A0A0C3NMJ1"/>
<keyword evidence="2" id="KW-1185">Reference proteome</keyword>
<organism evidence="1 2">
    <name type="scientific">Pisolithus tinctorius Marx 270</name>
    <dbReference type="NCBI Taxonomy" id="870435"/>
    <lineage>
        <taxon>Eukaryota</taxon>
        <taxon>Fungi</taxon>
        <taxon>Dikarya</taxon>
        <taxon>Basidiomycota</taxon>
        <taxon>Agaricomycotina</taxon>
        <taxon>Agaricomycetes</taxon>
        <taxon>Agaricomycetidae</taxon>
        <taxon>Boletales</taxon>
        <taxon>Sclerodermatineae</taxon>
        <taxon>Pisolithaceae</taxon>
        <taxon>Pisolithus</taxon>
    </lineage>
</organism>
<feature type="non-terminal residue" evidence="1">
    <location>
        <position position="55"/>
    </location>
</feature>
<dbReference type="EMBL" id="KN832044">
    <property type="protein sequence ID" value="KIN96558.1"/>
    <property type="molecule type" value="Genomic_DNA"/>
</dbReference>
<evidence type="ECO:0000313" key="1">
    <source>
        <dbReference type="EMBL" id="KIN96558.1"/>
    </source>
</evidence>
<reference evidence="2" key="2">
    <citation type="submission" date="2015-01" db="EMBL/GenBank/DDBJ databases">
        <title>Evolutionary Origins and Diversification of the Mycorrhizal Mutualists.</title>
        <authorList>
            <consortium name="DOE Joint Genome Institute"/>
            <consortium name="Mycorrhizal Genomics Consortium"/>
            <person name="Kohler A."/>
            <person name="Kuo A."/>
            <person name="Nagy L.G."/>
            <person name="Floudas D."/>
            <person name="Copeland A."/>
            <person name="Barry K.W."/>
            <person name="Cichocki N."/>
            <person name="Veneault-Fourrey C."/>
            <person name="LaButti K."/>
            <person name="Lindquist E.A."/>
            <person name="Lipzen A."/>
            <person name="Lundell T."/>
            <person name="Morin E."/>
            <person name="Murat C."/>
            <person name="Riley R."/>
            <person name="Ohm R."/>
            <person name="Sun H."/>
            <person name="Tunlid A."/>
            <person name="Henrissat B."/>
            <person name="Grigoriev I.V."/>
            <person name="Hibbett D.S."/>
            <person name="Martin F."/>
        </authorList>
    </citation>
    <scope>NUCLEOTIDE SEQUENCE [LARGE SCALE GENOMIC DNA]</scope>
    <source>
        <strain evidence="2">Marx 270</strain>
    </source>
</reference>
<proteinExistence type="predicted"/>
<name>A0A0C3NMJ1_PISTI</name>